<keyword evidence="1 8" id="KW-0489">Methyltransferase</keyword>
<evidence type="ECO:0000256" key="2">
    <source>
        <dbReference type="ARBA" id="ARBA00022679"/>
    </source>
</evidence>
<dbReference type="PROSITE" id="PS51683">
    <property type="entry name" value="SAM_OMT_II"/>
    <property type="match status" value="1"/>
</dbReference>
<dbReference type="Gene3D" id="1.10.10.10">
    <property type="entry name" value="Winged helix-like DNA-binding domain superfamily/Winged helix DNA-binding domain"/>
    <property type="match status" value="1"/>
</dbReference>
<dbReference type="PIRSF" id="PIRSF005739">
    <property type="entry name" value="O-mtase"/>
    <property type="match status" value="1"/>
</dbReference>
<dbReference type="GO" id="GO:0032259">
    <property type="term" value="P:methylation"/>
    <property type="evidence" value="ECO:0000318"/>
    <property type="project" value="GO_Central"/>
</dbReference>
<dbReference type="Pfam" id="PF08100">
    <property type="entry name" value="Dimerisation"/>
    <property type="match status" value="1"/>
</dbReference>
<feature type="domain" description="O-methyltransferase dimerisation" evidence="7">
    <location>
        <begin position="23"/>
        <end position="106"/>
    </location>
</feature>
<dbReference type="InterPro" id="IPR036390">
    <property type="entry name" value="WH_DNA-bd_sf"/>
</dbReference>
<accession>B9SUY0</accession>
<evidence type="ECO:0000313" key="8">
    <source>
        <dbReference type="EMBL" id="EEF32581.1"/>
    </source>
</evidence>
<organism evidence="8 9">
    <name type="scientific">Ricinus communis</name>
    <name type="common">Castor bean</name>
    <dbReference type="NCBI Taxonomy" id="3988"/>
    <lineage>
        <taxon>Eukaryota</taxon>
        <taxon>Viridiplantae</taxon>
        <taxon>Streptophyta</taxon>
        <taxon>Embryophyta</taxon>
        <taxon>Tracheophyta</taxon>
        <taxon>Spermatophyta</taxon>
        <taxon>Magnoliopsida</taxon>
        <taxon>eudicotyledons</taxon>
        <taxon>Gunneridae</taxon>
        <taxon>Pentapetalae</taxon>
        <taxon>rosids</taxon>
        <taxon>fabids</taxon>
        <taxon>Malpighiales</taxon>
        <taxon>Euphorbiaceae</taxon>
        <taxon>Acalyphoideae</taxon>
        <taxon>Acalypheae</taxon>
        <taxon>Ricinus</taxon>
    </lineage>
</organism>
<evidence type="ECO:0000313" key="9">
    <source>
        <dbReference type="Proteomes" id="UP000008311"/>
    </source>
</evidence>
<dbReference type="PANTHER" id="PTHR11746">
    <property type="entry name" value="O-METHYLTRANSFERASE"/>
    <property type="match status" value="1"/>
</dbReference>
<proteinExistence type="inferred from homology"/>
<dbReference type="Gene3D" id="3.40.50.150">
    <property type="entry name" value="Vaccinia Virus protein VP39"/>
    <property type="match status" value="1"/>
</dbReference>
<name>B9SUY0_RICCO</name>
<sequence length="353" mass="38999">MEDTRRSDSTIRDEEEEADVEIWNYVLGFSKIAAVKCAIELGLADVIESNEAPLTLFELSSTLGCAPSSLYRIMRFLVHQKIFKEKPTSQGTTGYVQTPLSRRLLRQGENSMADFILMESSPDMLAPWQCLSNCVRGNVHSAFEESHGQHLWKHTEANPAHSKLFNDAMACDARIIVPSIIEVCPEVFNGVKSVVDVGGGNGTTLGLLVKACPWIQGINFDLPHVVSVALECDGVKHVGGDMFDSVPQADAAFLMWVLHDWNDDECIQILKKCKEAVPEDNGKVIIVEAVIGEAKDDKFEYVRLMLDIVIMAHTNTGKETTSKEWESVIQKAGFRSHTIKPIGAVQSIIEAVP</sequence>
<dbReference type="EMBL" id="EQ974157">
    <property type="protein sequence ID" value="EEF32581.1"/>
    <property type="molecule type" value="Genomic_DNA"/>
</dbReference>
<evidence type="ECO:0000256" key="1">
    <source>
        <dbReference type="ARBA" id="ARBA00022603"/>
    </source>
</evidence>
<dbReference type="GO" id="GO:0046983">
    <property type="term" value="F:protein dimerization activity"/>
    <property type="evidence" value="ECO:0007669"/>
    <property type="project" value="InterPro"/>
</dbReference>
<keyword evidence="3" id="KW-0949">S-adenosyl-L-methionine</keyword>
<dbReference type="SUPFAM" id="SSF46785">
    <property type="entry name" value="Winged helix' DNA-binding domain"/>
    <property type="match status" value="1"/>
</dbReference>
<reference evidence="9" key="1">
    <citation type="journal article" date="2010" name="Nat. Biotechnol.">
        <title>Draft genome sequence of the oilseed species Ricinus communis.</title>
        <authorList>
            <person name="Chan A.P."/>
            <person name="Crabtree J."/>
            <person name="Zhao Q."/>
            <person name="Lorenzi H."/>
            <person name="Orvis J."/>
            <person name="Puiu D."/>
            <person name="Melake-Berhan A."/>
            <person name="Jones K.M."/>
            <person name="Redman J."/>
            <person name="Chen G."/>
            <person name="Cahoon E.B."/>
            <person name="Gedil M."/>
            <person name="Stanke M."/>
            <person name="Haas B.J."/>
            <person name="Wortman J.R."/>
            <person name="Fraser-Liggett C.M."/>
            <person name="Ravel J."/>
            <person name="Rabinowicz P.D."/>
        </authorList>
    </citation>
    <scope>NUCLEOTIDE SEQUENCE [LARGE SCALE GENOMIC DNA]</scope>
    <source>
        <strain evidence="9">cv. Hale</strain>
    </source>
</reference>
<dbReference type="FunCoup" id="B9SUY0">
    <property type="interactions" value="486"/>
</dbReference>
<dbReference type="FunFam" id="1.10.10.10:FF:000836">
    <property type="entry name" value="O-methyltransferase family protein"/>
    <property type="match status" value="1"/>
</dbReference>
<dbReference type="AlphaFoldDB" id="B9SUY0"/>
<dbReference type="InterPro" id="IPR012967">
    <property type="entry name" value="COMT_dimerisation"/>
</dbReference>
<evidence type="ECO:0000256" key="5">
    <source>
        <dbReference type="PIRSR" id="PIRSR005739-1"/>
    </source>
</evidence>
<dbReference type="InterPro" id="IPR001077">
    <property type="entry name" value="COMT_C"/>
</dbReference>
<dbReference type="GO" id="GO:0008757">
    <property type="term" value="F:S-adenosylmethionine-dependent methyltransferase activity"/>
    <property type="evidence" value="ECO:0000318"/>
    <property type="project" value="GO_Central"/>
</dbReference>
<evidence type="ECO:0000256" key="3">
    <source>
        <dbReference type="ARBA" id="ARBA00022691"/>
    </source>
</evidence>
<protein>
    <submittedName>
        <fullName evidence="8">O-methyltransferase, putative</fullName>
        <ecNumber evidence="8">2.1.1.128</ecNumber>
    </submittedName>
</protein>
<keyword evidence="9" id="KW-1185">Reference proteome</keyword>
<dbReference type="EC" id="2.1.1.128" evidence="8"/>
<gene>
    <name evidence="8" type="ORF">RCOM_1373060</name>
</gene>
<dbReference type="InterPro" id="IPR036388">
    <property type="entry name" value="WH-like_DNA-bd_sf"/>
</dbReference>
<keyword evidence="2 8" id="KW-0808">Transferase</keyword>
<dbReference type="Pfam" id="PF00891">
    <property type="entry name" value="Methyltransf_2"/>
    <property type="match status" value="1"/>
</dbReference>
<evidence type="ECO:0000259" key="6">
    <source>
        <dbReference type="Pfam" id="PF00891"/>
    </source>
</evidence>
<dbReference type="GO" id="GO:0008171">
    <property type="term" value="F:O-methyltransferase activity"/>
    <property type="evidence" value="ECO:0000318"/>
    <property type="project" value="GO_Central"/>
</dbReference>
<dbReference type="SUPFAM" id="SSF53335">
    <property type="entry name" value="S-adenosyl-L-methionine-dependent methyltransferases"/>
    <property type="match status" value="1"/>
</dbReference>
<evidence type="ECO:0000256" key="4">
    <source>
        <dbReference type="ARBA" id="ARBA00038277"/>
    </source>
</evidence>
<dbReference type="InterPro" id="IPR029063">
    <property type="entry name" value="SAM-dependent_MTases_sf"/>
</dbReference>
<dbReference type="InterPro" id="IPR016461">
    <property type="entry name" value="COMT-like"/>
</dbReference>
<dbReference type="eggNOG" id="KOG3178">
    <property type="taxonomic scope" value="Eukaryota"/>
</dbReference>
<feature type="active site" description="Proton acceptor" evidence="5">
    <location>
        <position position="259"/>
    </location>
</feature>
<feature type="domain" description="O-methyltransferase C-terminal" evidence="6">
    <location>
        <begin position="128"/>
        <end position="335"/>
    </location>
</feature>
<dbReference type="GO" id="GO:0030786">
    <property type="term" value="F:(RS)-norcoclaurine 6-O-methyltransferase activity"/>
    <property type="evidence" value="ECO:0007669"/>
    <property type="project" value="UniProtKB-EC"/>
</dbReference>
<dbReference type="Proteomes" id="UP000008311">
    <property type="component" value="Unassembled WGS sequence"/>
</dbReference>
<comment type="similarity">
    <text evidence="4">Belongs to the class I-like SAM-binding methyltransferase superfamily. Cation-independent O-methyltransferase family.</text>
</comment>
<evidence type="ECO:0000259" key="7">
    <source>
        <dbReference type="Pfam" id="PF08100"/>
    </source>
</evidence>
<dbReference type="InParanoid" id="B9SUY0"/>
<dbReference type="FunFam" id="3.40.50.150:FF:000294">
    <property type="entry name" value="O-methyltransferase family protein"/>
    <property type="match status" value="1"/>
</dbReference>